<accession>X1G2H1</accession>
<name>X1G2H1_9ZZZZ</name>
<dbReference type="AlphaFoldDB" id="X1G2H1"/>
<feature type="non-terminal residue" evidence="1">
    <location>
        <position position="86"/>
    </location>
</feature>
<sequence length="86" mass="9143">MKTKQLFTVVFAGLMLAGMFAACTSEQDAAETSTTRVKAPKMKMTTEVPPGVATPDKLETSLGTLTSVDGVPDAETTQKVYDNLDL</sequence>
<gene>
    <name evidence="1" type="ORF">S03H2_22683</name>
</gene>
<proteinExistence type="predicted"/>
<dbReference type="PROSITE" id="PS51257">
    <property type="entry name" value="PROKAR_LIPOPROTEIN"/>
    <property type="match status" value="1"/>
</dbReference>
<organism evidence="1">
    <name type="scientific">marine sediment metagenome</name>
    <dbReference type="NCBI Taxonomy" id="412755"/>
    <lineage>
        <taxon>unclassified sequences</taxon>
        <taxon>metagenomes</taxon>
        <taxon>ecological metagenomes</taxon>
    </lineage>
</organism>
<protein>
    <submittedName>
        <fullName evidence="1">Uncharacterized protein</fullName>
    </submittedName>
</protein>
<dbReference type="EMBL" id="BARU01012257">
    <property type="protein sequence ID" value="GAH38965.1"/>
    <property type="molecule type" value="Genomic_DNA"/>
</dbReference>
<reference evidence="1" key="1">
    <citation type="journal article" date="2014" name="Front. Microbiol.">
        <title>High frequency of phylogenetically diverse reductive dehalogenase-homologous genes in deep subseafloor sedimentary metagenomes.</title>
        <authorList>
            <person name="Kawai M."/>
            <person name="Futagami T."/>
            <person name="Toyoda A."/>
            <person name="Takaki Y."/>
            <person name="Nishi S."/>
            <person name="Hori S."/>
            <person name="Arai W."/>
            <person name="Tsubouchi T."/>
            <person name="Morono Y."/>
            <person name="Uchiyama I."/>
            <person name="Ito T."/>
            <person name="Fujiyama A."/>
            <person name="Inagaki F."/>
            <person name="Takami H."/>
        </authorList>
    </citation>
    <scope>NUCLEOTIDE SEQUENCE</scope>
    <source>
        <strain evidence="1">Expedition CK06-06</strain>
    </source>
</reference>
<evidence type="ECO:0000313" key="1">
    <source>
        <dbReference type="EMBL" id="GAH38965.1"/>
    </source>
</evidence>
<comment type="caution">
    <text evidence="1">The sequence shown here is derived from an EMBL/GenBank/DDBJ whole genome shotgun (WGS) entry which is preliminary data.</text>
</comment>